<accession>A0ABT3N8G1</accession>
<dbReference type="NCBIfam" id="TIGR00374">
    <property type="entry name" value="flippase-like domain"/>
    <property type="match status" value="1"/>
</dbReference>
<dbReference type="Pfam" id="PF03706">
    <property type="entry name" value="LPG_synthase_TM"/>
    <property type="match status" value="1"/>
</dbReference>
<feature type="transmembrane region" description="Helical" evidence="6">
    <location>
        <begin position="269"/>
        <end position="287"/>
    </location>
</feature>
<keyword evidence="3 6" id="KW-0812">Transmembrane</keyword>
<evidence type="ECO:0000256" key="5">
    <source>
        <dbReference type="ARBA" id="ARBA00023136"/>
    </source>
</evidence>
<evidence type="ECO:0000313" key="7">
    <source>
        <dbReference type="EMBL" id="MCW7753746.1"/>
    </source>
</evidence>
<dbReference type="Proteomes" id="UP001209681">
    <property type="component" value="Unassembled WGS sequence"/>
</dbReference>
<dbReference type="PANTHER" id="PTHR39087">
    <property type="entry name" value="UPF0104 MEMBRANE PROTEIN MJ1595"/>
    <property type="match status" value="1"/>
</dbReference>
<dbReference type="RefSeq" id="WP_265424614.1">
    <property type="nucleotide sequence ID" value="NZ_JAPFPW010000006.1"/>
</dbReference>
<evidence type="ECO:0000256" key="2">
    <source>
        <dbReference type="ARBA" id="ARBA00022475"/>
    </source>
</evidence>
<feature type="transmembrane region" description="Helical" evidence="6">
    <location>
        <begin position="294"/>
        <end position="312"/>
    </location>
</feature>
<keyword evidence="4 6" id="KW-1133">Transmembrane helix</keyword>
<evidence type="ECO:0000313" key="8">
    <source>
        <dbReference type="Proteomes" id="UP001209681"/>
    </source>
</evidence>
<comment type="subcellular location">
    <subcellularLocation>
        <location evidence="1">Cell membrane</location>
        <topology evidence="1">Multi-pass membrane protein</topology>
    </subcellularLocation>
</comment>
<organism evidence="7 8">
    <name type="scientific">Desulfobotulus pelophilus</name>
    <dbReference type="NCBI Taxonomy" id="2823377"/>
    <lineage>
        <taxon>Bacteria</taxon>
        <taxon>Pseudomonadati</taxon>
        <taxon>Thermodesulfobacteriota</taxon>
        <taxon>Desulfobacteria</taxon>
        <taxon>Desulfobacterales</taxon>
        <taxon>Desulfobacteraceae</taxon>
        <taxon>Desulfobotulus</taxon>
    </lineage>
</organism>
<keyword evidence="2" id="KW-1003">Cell membrane</keyword>
<evidence type="ECO:0000256" key="6">
    <source>
        <dbReference type="SAM" id="Phobius"/>
    </source>
</evidence>
<sequence>MNKAQQTGMIIALPLSLGALYLAFRHVPMVELTAYFTSLNYVWLLPAILFCLLGYVLRALRWQLLLRHKRQLRFLPAFHPMMIGFMLNSILPGRVGEVVRPALLARKEKIPFPTAFSTIAAERVLDLAILLSLLALIFGFADMTSAEVHSFGDYRLSTDTLALIAKNMALLCLALIGIIICLQINTLRNHGKAILRKLVSHLPGLSAGNRKTMENRVLPSMEKLLDQIASGFDGLRKPSRLLLCLVFSLGVWLIQVLPFWFLAQAGTGIPATMVQLTAVMVLVNFFIAIPSVPGFWGIWEAGIVFSLALFGIRGADAAGYALLTHAVLMFPVIFVGLGSALLTGFRFSANHDPEACQKDLNDCDNLKKR</sequence>
<reference evidence="7 8" key="1">
    <citation type="submission" date="2022-11" db="EMBL/GenBank/DDBJ databases">
        <title>Desulfobotulus tamanensis H1 sp. nov. - anaerobic, alkaliphilic, sulphate reducing bacterium isolated from terrestrial mud volcano.</title>
        <authorList>
            <person name="Frolova A."/>
            <person name="Merkel A.Y."/>
            <person name="Slobodkin A.I."/>
        </authorList>
    </citation>
    <scope>NUCLEOTIDE SEQUENCE [LARGE SCALE GENOMIC DNA]</scope>
    <source>
        <strain evidence="7 8">H1</strain>
    </source>
</reference>
<proteinExistence type="predicted"/>
<keyword evidence="8" id="KW-1185">Reference proteome</keyword>
<keyword evidence="5 6" id="KW-0472">Membrane</keyword>
<evidence type="ECO:0000256" key="4">
    <source>
        <dbReference type="ARBA" id="ARBA00022989"/>
    </source>
</evidence>
<feature type="transmembrane region" description="Helical" evidence="6">
    <location>
        <begin position="161"/>
        <end position="182"/>
    </location>
</feature>
<feature type="transmembrane region" description="Helical" evidence="6">
    <location>
        <begin position="41"/>
        <end position="60"/>
    </location>
</feature>
<comment type="caution">
    <text evidence="7">The sequence shown here is derived from an EMBL/GenBank/DDBJ whole genome shotgun (WGS) entry which is preliminary data.</text>
</comment>
<feature type="transmembrane region" description="Helical" evidence="6">
    <location>
        <begin position="318"/>
        <end position="342"/>
    </location>
</feature>
<protein>
    <submittedName>
        <fullName evidence="7">Flippase-like domain-containing protein</fullName>
    </submittedName>
</protein>
<dbReference type="PANTHER" id="PTHR39087:SF2">
    <property type="entry name" value="UPF0104 MEMBRANE PROTEIN MJ1595"/>
    <property type="match status" value="1"/>
</dbReference>
<gene>
    <name evidence="7" type="ORF">OOT00_07095</name>
</gene>
<feature type="transmembrane region" description="Helical" evidence="6">
    <location>
        <begin position="241"/>
        <end position="263"/>
    </location>
</feature>
<dbReference type="EMBL" id="JAPFPW010000006">
    <property type="protein sequence ID" value="MCW7753746.1"/>
    <property type="molecule type" value="Genomic_DNA"/>
</dbReference>
<name>A0ABT3N8G1_9BACT</name>
<dbReference type="InterPro" id="IPR022791">
    <property type="entry name" value="L-PG_synthase/AglD"/>
</dbReference>
<feature type="transmembrane region" description="Helical" evidence="6">
    <location>
        <begin position="124"/>
        <end position="141"/>
    </location>
</feature>
<evidence type="ECO:0000256" key="1">
    <source>
        <dbReference type="ARBA" id="ARBA00004651"/>
    </source>
</evidence>
<evidence type="ECO:0000256" key="3">
    <source>
        <dbReference type="ARBA" id="ARBA00022692"/>
    </source>
</evidence>